<dbReference type="Gene3D" id="2.130.10.10">
    <property type="entry name" value="YVTN repeat-like/Quinoprotein amine dehydrogenase"/>
    <property type="match status" value="1"/>
</dbReference>
<dbReference type="InterPro" id="IPR036322">
    <property type="entry name" value="WD40_repeat_dom_sf"/>
</dbReference>
<organism evidence="1 2">
    <name type="scientific">Clostridium grantii DSM 8605</name>
    <dbReference type="NCBI Taxonomy" id="1121316"/>
    <lineage>
        <taxon>Bacteria</taxon>
        <taxon>Bacillati</taxon>
        <taxon>Bacillota</taxon>
        <taxon>Clostridia</taxon>
        <taxon>Eubacteriales</taxon>
        <taxon>Clostridiaceae</taxon>
        <taxon>Clostridium</taxon>
    </lineage>
</organism>
<dbReference type="SUPFAM" id="SSF50978">
    <property type="entry name" value="WD40 repeat-like"/>
    <property type="match status" value="1"/>
</dbReference>
<evidence type="ECO:0000313" key="2">
    <source>
        <dbReference type="Proteomes" id="UP000184447"/>
    </source>
</evidence>
<dbReference type="AlphaFoldDB" id="A0A1M5R0R0"/>
<gene>
    <name evidence="1" type="ORF">SAMN02745207_00404</name>
</gene>
<proteinExistence type="predicted"/>
<dbReference type="InterPro" id="IPR015943">
    <property type="entry name" value="WD40/YVTN_repeat-like_dom_sf"/>
</dbReference>
<protein>
    <recommendedName>
        <fullName evidence="3">WD40 repeat</fullName>
    </recommendedName>
</protein>
<dbReference type="STRING" id="1121316.SAMN02745207_00404"/>
<reference evidence="1 2" key="1">
    <citation type="submission" date="2016-11" db="EMBL/GenBank/DDBJ databases">
        <authorList>
            <person name="Jaros S."/>
            <person name="Januszkiewicz K."/>
            <person name="Wedrychowicz H."/>
        </authorList>
    </citation>
    <scope>NUCLEOTIDE SEQUENCE [LARGE SCALE GENOMIC DNA]</scope>
    <source>
        <strain evidence="1 2">DSM 8605</strain>
    </source>
</reference>
<accession>A0A1M5R0R0</accession>
<name>A0A1M5R0R0_9CLOT</name>
<sequence length="551" mass="63611">MIRINNYTIKIKSVLGDYCFSEIGRPTGIYWSRDRMVFAIASDFEWLQCPARELSLNNKFSYRVSVYNSETLSLIKVFDNIDYPINYIDFNPDNTILAIATGSFDGGYFFQGELLFWDIKNGRSNSHLCESREVTYCKFNEDGTSLYFSLNPSCINDYPGSSFMDPSFLYITDRFFDKVEIESLSEIEINEEEIKVPFVKQDFQSISKELHFLSNRLNLKYESRGHIWDINMINETEIIAISNNNLIEKWSFTEGGKSSYIEAPKNIRAVEIITLPEKEHCMINAIVHLPESYVGRTSVLYKWEYKSNKLEEVIKKNYNVSLSINKDGLILAREVSGCSKSKENIKDFLIDVDYKISKELNLGYYGKFNHYLRVNGAEDFYFIQGTPASSHEKKWVCRLNPSSEKYSRLFPLEWDTMREAHFISDGGCYCNDPKGEALILASRFDDNNPFEFFSNNSIMTRRRLPNGEVMWNQSFNSQVTSLIWIKDYSLIAFALAEGKIGLVSSFNGELIYLEDVKLNGRDTVIMSLSNYNDKIVAGTIDGRIICYEINP</sequence>
<keyword evidence="2" id="KW-1185">Reference proteome</keyword>
<evidence type="ECO:0000313" key="1">
    <source>
        <dbReference type="EMBL" id="SHH19731.1"/>
    </source>
</evidence>
<dbReference type="EMBL" id="FQXM01000002">
    <property type="protein sequence ID" value="SHH19731.1"/>
    <property type="molecule type" value="Genomic_DNA"/>
</dbReference>
<evidence type="ECO:0008006" key="3">
    <source>
        <dbReference type="Google" id="ProtNLM"/>
    </source>
</evidence>
<dbReference type="RefSeq" id="WP_143160450.1">
    <property type="nucleotide sequence ID" value="NZ_FQXM01000002.1"/>
</dbReference>
<dbReference type="Proteomes" id="UP000184447">
    <property type="component" value="Unassembled WGS sequence"/>
</dbReference>